<keyword evidence="2" id="KW-0812">Transmembrane</keyword>
<feature type="transmembrane region" description="Helical" evidence="2">
    <location>
        <begin position="282"/>
        <end position="302"/>
    </location>
</feature>
<feature type="region of interest" description="Disordered" evidence="1">
    <location>
        <begin position="1"/>
        <end position="35"/>
    </location>
</feature>
<feature type="transmembrane region" description="Helical" evidence="2">
    <location>
        <begin position="240"/>
        <end position="262"/>
    </location>
</feature>
<protein>
    <submittedName>
        <fullName evidence="3">Uncharacterized protein</fullName>
    </submittedName>
</protein>
<feature type="transmembrane region" description="Helical" evidence="2">
    <location>
        <begin position="124"/>
        <end position="143"/>
    </location>
</feature>
<dbReference type="EMBL" id="CP023068">
    <property type="protein sequence ID" value="ASY65935.1"/>
    <property type="molecule type" value="Genomic_DNA"/>
</dbReference>
<keyword evidence="4" id="KW-1185">Reference proteome</keyword>
<dbReference type="AlphaFoldDB" id="A0A249PJP9"/>
<feature type="transmembrane region" description="Helical" evidence="2">
    <location>
        <begin position="358"/>
        <end position="386"/>
    </location>
</feature>
<sequence>MKASARATANSSLSDQELRSTTARSFRSESRRKPASTAEPRTKLAWWAVLFLISPFVPWLWAIGSMAISPYRLVLVITVLPCLGMWLTGKAGRILPSDIAILLYCLWCMVSLTVIHGFRSAPESGGIIFIETAGAYLLGRCSVRSAYQFYAMARLLFWIVAILLPFAAFEALSNWNVSLDLFAKLFPTHVLAVNVPRWGLRRVQTVFEHPILFGVSCGGILAAVHLVLGEKQSPLRRWSASAIVWTTAFLSLSAGPLTALAVQTMLISWNWLLHGYQERWRILWAVLFANYIFISFVSNQTVPEFYLTHFSFDQESAYYRVLIWHFGSESALNHPLFGVGFNRWDRPDWMPGSIDMFWLYHAVLFGIPAGVLMLFSFLLLAVAVSFKKGLDEKLIQYRTAYLIVMIGYFLVGWTVHFWNATYVLFLFLLGSGSWLLDAGADDGSTTRSPLPRRPAAIPQTHRRKIITRRV</sequence>
<feature type="compositionally biased region" description="Polar residues" evidence="1">
    <location>
        <begin position="7"/>
        <end position="25"/>
    </location>
</feature>
<feature type="transmembrane region" description="Helical" evidence="2">
    <location>
        <begin position="99"/>
        <end position="118"/>
    </location>
</feature>
<feature type="transmembrane region" description="Helical" evidence="2">
    <location>
        <begin position="69"/>
        <end position="87"/>
    </location>
</feature>
<dbReference type="KEGG" id="esj:SJ05684_b49530"/>
<feature type="transmembrane region" description="Helical" evidence="2">
    <location>
        <begin position="398"/>
        <end position="416"/>
    </location>
</feature>
<organism evidence="3 4">
    <name type="scientific">Sinorhizobium sojae CCBAU 05684</name>
    <dbReference type="NCBI Taxonomy" id="716928"/>
    <lineage>
        <taxon>Bacteria</taxon>
        <taxon>Pseudomonadati</taxon>
        <taxon>Pseudomonadota</taxon>
        <taxon>Alphaproteobacteria</taxon>
        <taxon>Hyphomicrobiales</taxon>
        <taxon>Rhizobiaceae</taxon>
        <taxon>Sinorhizobium/Ensifer group</taxon>
        <taxon>Sinorhizobium</taxon>
    </lineage>
</organism>
<evidence type="ECO:0000313" key="4">
    <source>
        <dbReference type="Proteomes" id="UP000217211"/>
    </source>
</evidence>
<dbReference type="Proteomes" id="UP000217211">
    <property type="component" value="Plasmid pSJ05684b"/>
</dbReference>
<feature type="transmembrane region" description="Helical" evidence="2">
    <location>
        <begin position="211"/>
        <end position="228"/>
    </location>
</feature>
<geneLocation type="plasmid" evidence="4">
    <name>psj05684b</name>
</geneLocation>
<dbReference type="STRING" id="716928.GCA_000261485_05417"/>
<gene>
    <name evidence="3" type="ORF">SJ05684_b49530</name>
</gene>
<name>A0A249PJP9_9HYPH</name>
<keyword evidence="2" id="KW-1133">Transmembrane helix</keyword>
<evidence type="ECO:0000256" key="1">
    <source>
        <dbReference type="SAM" id="MobiDB-lite"/>
    </source>
</evidence>
<dbReference type="eggNOG" id="ENOG502ZAGS">
    <property type="taxonomic scope" value="Bacteria"/>
</dbReference>
<accession>A0A249PJP9</accession>
<evidence type="ECO:0000256" key="2">
    <source>
        <dbReference type="SAM" id="Phobius"/>
    </source>
</evidence>
<proteinExistence type="predicted"/>
<feature type="transmembrane region" description="Helical" evidence="2">
    <location>
        <begin position="44"/>
        <end position="63"/>
    </location>
</feature>
<evidence type="ECO:0000313" key="3">
    <source>
        <dbReference type="EMBL" id="ASY65935.1"/>
    </source>
</evidence>
<keyword evidence="2" id="KW-0472">Membrane</keyword>
<keyword evidence="3" id="KW-0614">Plasmid</keyword>
<reference evidence="3 4" key="1">
    <citation type="submission" date="2017-08" db="EMBL/GenBank/DDBJ databases">
        <title>Multipartite genome sequences of Sinorhizobium species nodulating soybeans.</title>
        <authorList>
            <person name="Tian C.F."/>
        </authorList>
    </citation>
    <scope>NUCLEOTIDE SEQUENCE [LARGE SCALE GENOMIC DNA]</scope>
    <source>
        <strain evidence="3 4">CCBAU 05684</strain>
        <plasmid evidence="4">psj05684b</plasmid>
    </source>
</reference>
<feature type="transmembrane region" description="Helical" evidence="2">
    <location>
        <begin position="155"/>
        <end position="175"/>
    </location>
</feature>